<dbReference type="GO" id="GO:0031012">
    <property type="term" value="C:extracellular matrix"/>
    <property type="evidence" value="ECO:0007669"/>
    <property type="project" value="InterPro"/>
</dbReference>
<comment type="caution">
    <text evidence="15">The sequence shown here is derived from an EMBL/GenBank/DDBJ whole genome shotgun (WGS) entry which is preliminary data.</text>
</comment>
<keyword evidence="3 11" id="KW-0479">Metal-binding</keyword>
<comment type="cofactor">
    <cofactor evidence="12">
        <name>Zn(2+)</name>
        <dbReference type="ChEBI" id="CHEBI:29105"/>
    </cofactor>
    <text evidence="12">Binds 2 Zn(2+) ions per subunit.</text>
</comment>
<name>A0A2P6S546_ROSCH</name>
<feature type="binding site" evidence="12">
    <location>
        <position position="218"/>
    </location>
    <ligand>
        <name>Ca(2+)</name>
        <dbReference type="ChEBI" id="CHEBI:29108"/>
        <label>3</label>
    </ligand>
</feature>
<dbReference type="InterPro" id="IPR006026">
    <property type="entry name" value="Peptidase_Metallo"/>
</dbReference>
<dbReference type="GO" id="GO:0030574">
    <property type="term" value="P:collagen catabolic process"/>
    <property type="evidence" value="ECO:0007669"/>
    <property type="project" value="TreeGrafter"/>
</dbReference>
<comment type="similarity">
    <text evidence="1">Belongs to the peptidase M10A family. Matrix metalloproteinases (MMPs) subfamily.</text>
</comment>
<feature type="binding site" evidence="12">
    <location>
        <position position="201"/>
    </location>
    <ligand>
        <name>Ca(2+)</name>
        <dbReference type="ChEBI" id="CHEBI:29108"/>
        <label>2</label>
    </ligand>
</feature>
<dbReference type="PANTHER" id="PTHR10201:SF213">
    <property type="entry name" value="METALLOENDOPROTEINASE 2-MMP-LIKE"/>
    <property type="match status" value="1"/>
</dbReference>
<feature type="binding site" description="in inhibited form" evidence="12">
    <location>
        <position position="114"/>
    </location>
    <ligand>
        <name>Zn(2+)</name>
        <dbReference type="ChEBI" id="CHEBI:29105"/>
        <label>2</label>
        <note>catalytic</note>
    </ligand>
</feature>
<dbReference type="PIRSF" id="PIRSF001191">
    <property type="entry name" value="Peptidase_M10A_matrix"/>
    <property type="match status" value="1"/>
</dbReference>
<accession>A0A2P6S546</accession>
<feature type="binding site" evidence="12">
    <location>
        <position position="219"/>
    </location>
    <ligand>
        <name>Ca(2+)</name>
        <dbReference type="ChEBI" id="CHEBI:29108"/>
        <label>3</label>
    </ligand>
</feature>
<feature type="binding site" evidence="11">
    <location>
        <position position="260"/>
    </location>
    <ligand>
        <name>Zn(2+)</name>
        <dbReference type="ChEBI" id="CHEBI:29105"/>
        <label>2</label>
        <note>catalytic</note>
    </ligand>
</feature>
<keyword evidence="6 11" id="KW-0862">Zinc</keyword>
<feature type="binding site" evidence="12">
    <location>
        <position position="226"/>
    </location>
    <ligand>
        <name>Zn(2+)</name>
        <dbReference type="ChEBI" id="CHEBI:29105"/>
        <label>1</label>
    </ligand>
</feature>
<evidence type="ECO:0000256" key="9">
    <source>
        <dbReference type="ARBA" id="ARBA00023180"/>
    </source>
</evidence>
<dbReference type="EC" id="3.4.24.7" evidence="15"/>
<evidence type="ECO:0000256" key="4">
    <source>
        <dbReference type="ARBA" id="ARBA00022729"/>
    </source>
</evidence>
<keyword evidence="8" id="KW-0865">Zymogen</keyword>
<dbReference type="GO" id="GO:0030198">
    <property type="term" value="P:extracellular matrix organization"/>
    <property type="evidence" value="ECO:0007669"/>
    <property type="project" value="TreeGrafter"/>
</dbReference>
<dbReference type="GO" id="GO:0006508">
    <property type="term" value="P:proteolysis"/>
    <property type="evidence" value="ECO:0007669"/>
    <property type="project" value="UniProtKB-KW"/>
</dbReference>
<feature type="binding site" evidence="11">
    <location>
        <position position="264"/>
    </location>
    <ligand>
        <name>Zn(2+)</name>
        <dbReference type="ChEBI" id="CHEBI:29105"/>
        <label>2</label>
        <note>catalytic</note>
    </ligand>
</feature>
<dbReference type="InterPro" id="IPR001818">
    <property type="entry name" value="Pept_M10_metallopeptidase"/>
</dbReference>
<evidence type="ECO:0000259" key="14">
    <source>
        <dbReference type="SMART" id="SM00235"/>
    </source>
</evidence>
<feature type="binding site" evidence="12">
    <location>
        <position position="278"/>
    </location>
    <ligand>
        <name>Zn(2+)</name>
        <dbReference type="ChEBI" id="CHEBI:29105"/>
        <label>2</label>
        <note>catalytic</note>
    </ligand>
</feature>
<dbReference type="Gene3D" id="3.40.390.10">
    <property type="entry name" value="Collagenase (Catalytic Domain)"/>
    <property type="match status" value="1"/>
</dbReference>
<dbReference type="PROSITE" id="PS00546">
    <property type="entry name" value="CYSTEINE_SWITCH"/>
    <property type="match status" value="1"/>
</dbReference>
<feature type="binding site" evidence="12">
    <location>
        <position position="241"/>
    </location>
    <ligand>
        <name>Ca(2+)</name>
        <dbReference type="ChEBI" id="CHEBI:29108"/>
        <label>1</label>
    </ligand>
</feature>
<feature type="active site" evidence="10">
    <location>
        <position position="261"/>
    </location>
</feature>
<dbReference type="GO" id="GO:0004222">
    <property type="term" value="F:metalloendopeptidase activity"/>
    <property type="evidence" value="ECO:0007669"/>
    <property type="project" value="UniProtKB-EC"/>
</dbReference>
<evidence type="ECO:0000256" key="5">
    <source>
        <dbReference type="ARBA" id="ARBA00022801"/>
    </source>
</evidence>
<sequence>MAPKSDLSLFTVTLLLLLALFSFLSNARANSSPFEFLEHLKGCHKGDKVKGINDLKKYLLKFGYLNYENHRHFNDDDFDELLEEAVKTYQLNFHLKPTGTLDDKTVSTMMMPRCGVPDIINGTTSMRSTQIKRQHRAIHTTVHYSFPDGNLKWPSSKYHLTYGFLAGTPSEAPGAVAQAFSTWAKNTHFKFSKAQNYQSADLKVSFHKGDHGDGNAFDGSGGQLAHAAYPTEGTLHYDADETWSVGAKPGAVDIESVGLHEIGHLLGLGHSSVEEAIMYPTIPEGVVHKSLHEDDIQGIKALYKV</sequence>
<dbReference type="Proteomes" id="UP000238479">
    <property type="component" value="Chromosome 2"/>
</dbReference>
<dbReference type="PANTHER" id="PTHR10201">
    <property type="entry name" value="MATRIX METALLOPROTEINASE"/>
    <property type="match status" value="1"/>
</dbReference>
<dbReference type="InterPro" id="IPR033739">
    <property type="entry name" value="M10A_MMP"/>
</dbReference>
<feature type="binding site" evidence="12">
    <location>
        <position position="241"/>
    </location>
    <ligand>
        <name>Ca(2+)</name>
        <dbReference type="ChEBI" id="CHEBI:29108"/>
        <label>3</label>
    </ligand>
</feature>
<evidence type="ECO:0000256" key="13">
    <source>
        <dbReference type="SAM" id="SignalP"/>
    </source>
</evidence>
<dbReference type="CDD" id="cd04278">
    <property type="entry name" value="ZnMc_MMP"/>
    <property type="match status" value="1"/>
</dbReference>
<dbReference type="SMART" id="SM00235">
    <property type="entry name" value="ZnMc"/>
    <property type="match status" value="1"/>
</dbReference>
<feature type="binding site" evidence="11">
    <location>
        <position position="270"/>
    </location>
    <ligand>
        <name>Zn(2+)</name>
        <dbReference type="ChEBI" id="CHEBI:29105"/>
        <label>2</label>
        <note>catalytic</note>
    </ligand>
</feature>
<dbReference type="AlphaFoldDB" id="A0A2P6S546"/>
<dbReference type="GO" id="GO:0008270">
    <property type="term" value="F:zinc ion binding"/>
    <property type="evidence" value="ECO:0007669"/>
    <property type="project" value="InterPro"/>
</dbReference>
<dbReference type="SUPFAM" id="SSF47090">
    <property type="entry name" value="PGBD-like"/>
    <property type="match status" value="1"/>
</dbReference>
<dbReference type="InterPro" id="IPR021158">
    <property type="entry name" value="Pept_M10A_Zn_BS"/>
</dbReference>
<dbReference type="EMBL" id="PDCK01000040">
    <property type="protein sequence ID" value="PRQ53779.1"/>
    <property type="molecule type" value="Genomic_DNA"/>
</dbReference>
<keyword evidence="5 15" id="KW-0378">Hydrolase</keyword>
<proteinExistence type="inferred from homology"/>
<evidence type="ECO:0000256" key="7">
    <source>
        <dbReference type="ARBA" id="ARBA00023049"/>
    </source>
</evidence>
<reference evidence="15 16" key="1">
    <citation type="journal article" date="2018" name="Nat. Genet.">
        <title>The Rosa genome provides new insights in the design of modern roses.</title>
        <authorList>
            <person name="Bendahmane M."/>
        </authorList>
    </citation>
    <scope>NUCLEOTIDE SEQUENCE [LARGE SCALE GENOMIC DNA]</scope>
    <source>
        <strain evidence="16">cv. Old Blush</strain>
    </source>
</reference>
<evidence type="ECO:0000256" key="6">
    <source>
        <dbReference type="ARBA" id="ARBA00022833"/>
    </source>
</evidence>
<dbReference type="OrthoDB" id="406838at2759"/>
<dbReference type="InterPro" id="IPR024079">
    <property type="entry name" value="MetalloPept_cat_dom_sf"/>
</dbReference>
<keyword evidence="16" id="KW-1185">Reference proteome</keyword>
<dbReference type="InterPro" id="IPR036365">
    <property type="entry name" value="PGBD-like_sf"/>
</dbReference>
<evidence type="ECO:0000256" key="10">
    <source>
        <dbReference type="PIRSR" id="PIRSR001191-1"/>
    </source>
</evidence>
<evidence type="ECO:0000256" key="2">
    <source>
        <dbReference type="ARBA" id="ARBA00022670"/>
    </source>
</evidence>
<dbReference type="SUPFAM" id="SSF55486">
    <property type="entry name" value="Metalloproteases ('zincins'), catalytic domain"/>
    <property type="match status" value="1"/>
</dbReference>
<evidence type="ECO:0000256" key="3">
    <source>
        <dbReference type="ARBA" id="ARBA00022723"/>
    </source>
</evidence>
<evidence type="ECO:0000256" key="1">
    <source>
        <dbReference type="ARBA" id="ARBA00009614"/>
    </source>
</evidence>
<dbReference type="FunFam" id="3.40.390.10:FF:000018">
    <property type="entry name" value="Metalloendoproteinase 1"/>
    <property type="match status" value="1"/>
</dbReference>
<feature type="domain" description="Peptidase metallopeptidase" evidence="14">
    <location>
        <begin position="149"/>
        <end position="305"/>
    </location>
</feature>
<evidence type="ECO:0000256" key="8">
    <source>
        <dbReference type="ARBA" id="ARBA00023145"/>
    </source>
</evidence>
<dbReference type="InterPro" id="IPR021190">
    <property type="entry name" value="Pept_M10A"/>
</dbReference>
<evidence type="ECO:0000313" key="15">
    <source>
        <dbReference type="EMBL" id="PRQ53779.1"/>
    </source>
</evidence>
<evidence type="ECO:0000313" key="16">
    <source>
        <dbReference type="Proteomes" id="UP000238479"/>
    </source>
</evidence>
<keyword evidence="4 13" id="KW-0732">Signal</keyword>
<dbReference type="STRING" id="74649.A0A2P6S546"/>
<dbReference type="Pfam" id="PF00413">
    <property type="entry name" value="Peptidase_M10"/>
    <property type="match status" value="1"/>
</dbReference>
<protein>
    <submittedName>
        <fullName evidence="15">Putative interstitial collagenase</fullName>
        <ecNumber evidence="15">3.4.24.7</ecNumber>
    </submittedName>
</protein>
<feature type="binding site" evidence="12">
    <location>
        <position position="238"/>
    </location>
    <ligand>
        <name>Ca(2+)</name>
        <dbReference type="ChEBI" id="CHEBI:29108"/>
        <label>3</label>
    </ligand>
</feature>
<keyword evidence="9" id="KW-0325">Glycoprotein</keyword>
<comment type="cofactor">
    <cofactor evidence="12">
        <name>Ca(2+)</name>
        <dbReference type="ChEBI" id="CHEBI:29108"/>
    </cofactor>
    <text evidence="12">Can bind about 5 Ca(2+) ions per subunit.</text>
</comment>
<feature type="chain" id="PRO_5015156222" evidence="13">
    <location>
        <begin position="30"/>
        <end position="305"/>
    </location>
</feature>
<dbReference type="Pfam" id="PF01471">
    <property type="entry name" value="PG_binding_1"/>
    <property type="match status" value="1"/>
</dbReference>
<feature type="binding site" evidence="12">
    <location>
        <position position="211"/>
    </location>
    <ligand>
        <name>Zn(2+)</name>
        <dbReference type="ChEBI" id="CHEBI:29105"/>
        <label>1</label>
    </ligand>
</feature>
<organism evidence="15 16">
    <name type="scientific">Rosa chinensis</name>
    <name type="common">China rose</name>
    <dbReference type="NCBI Taxonomy" id="74649"/>
    <lineage>
        <taxon>Eukaryota</taxon>
        <taxon>Viridiplantae</taxon>
        <taxon>Streptophyta</taxon>
        <taxon>Embryophyta</taxon>
        <taxon>Tracheophyta</taxon>
        <taxon>Spermatophyta</taxon>
        <taxon>Magnoliopsida</taxon>
        <taxon>eudicotyledons</taxon>
        <taxon>Gunneridae</taxon>
        <taxon>Pentapetalae</taxon>
        <taxon>rosids</taxon>
        <taxon>fabids</taxon>
        <taxon>Rosales</taxon>
        <taxon>Rosaceae</taxon>
        <taxon>Rosoideae</taxon>
        <taxon>Rosoideae incertae sedis</taxon>
        <taxon>Rosa</taxon>
    </lineage>
</organism>
<keyword evidence="7" id="KW-0482">Metalloprotease</keyword>
<evidence type="ECO:0000256" key="11">
    <source>
        <dbReference type="PIRSR" id="PIRSR001191-2"/>
    </source>
</evidence>
<feature type="binding site" evidence="12">
    <location>
        <position position="236"/>
    </location>
    <ligand>
        <name>Zn(2+)</name>
        <dbReference type="ChEBI" id="CHEBI:29105"/>
        <label>1</label>
    </ligand>
</feature>
<dbReference type="InterPro" id="IPR002477">
    <property type="entry name" value="Peptidoglycan-bd-like"/>
</dbReference>
<feature type="binding site" evidence="12">
    <location>
        <position position="213"/>
    </location>
    <ligand>
        <name>Zn(2+)</name>
        <dbReference type="ChEBI" id="CHEBI:29105"/>
        <label>1</label>
    </ligand>
</feature>
<feature type="signal peptide" evidence="13">
    <location>
        <begin position="1"/>
        <end position="29"/>
    </location>
</feature>
<keyword evidence="12" id="KW-0106">Calcium</keyword>
<dbReference type="Gramene" id="PRQ53779">
    <property type="protein sequence ID" value="PRQ53779"/>
    <property type="gene ID" value="RchiOBHm_Chr2g0170241"/>
</dbReference>
<dbReference type="PRINTS" id="PR00138">
    <property type="entry name" value="MATRIXIN"/>
</dbReference>
<dbReference type="OMA" id="NGENTMG"/>
<keyword evidence="2" id="KW-0645">Protease</keyword>
<evidence type="ECO:0000256" key="12">
    <source>
        <dbReference type="PIRSR" id="PIRSR621190-2"/>
    </source>
</evidence>
<gene>
    <name evidence="15" type="ORF">RchiOBHm_Chr2g0170241</name>
</gene>